<evidence type="ECO:0000313" key="2">
    <source>
        <dbReference type="EMBL" id="CCC48767.1"/>
    </source>
</evidence>
<dbReference type="AlphaFoldDB" id="G0TXS5"/>
<evidence type="ECO:0000256" key="1">
    <source>
        <dbReference type="SAM" id="SignalP"/>
    </source>
</evidence>
<dbReference type="SUPFAM" id="SSF141571">
    <property type="entry name" value="Pentapeptide repeat-like"/>
    <property type="match status" value="1"/>
</dbReference>
<gene>
    <name evidence="2" type="ORF">TVY486_0701100</name>
</gene>
<accession>G0TXS5</accession>
<proteinExistence type="predicted"/>
<dbReference type="VEuPathDB" id="TriTrypDB:TvY486_0701100"/>
<feature type="signal peptide" evidence="1">
    <location>
        <begin position="1"/>
        <end position="25"/>
    </location>
</feature>
<reference evidence="2" key="1">
    <citation type="journal article" date="2012" name="Proc. Natl. Acad. Sci. U.S.A.">
        <title>Antigenic diversity is generated by distinct evolutionary mechanisms in African trypanosome species.</title>
        <authorList>
            <person name="Jackson A.P."/>
            <person name="Berry A."/>
            <person name="Aslett M."/>
            <person name="Allison H.C."/>
            <person name="Burton P."/>
            <person name="Vavrova-Anderson J."/>
            <person name="Brown R."/>
            <person name="Browne H."/>
            <person name="Corton N."/>
            <person name="Hauser H."/>
            <person name="Gamble J."/>
            <person name="Gilderthorp R."/>
            <person name="Marcello L."/>
            <person name="McQuillan J."/>
            <person name="Otto T.D."/>
            <person name="Quail M.A."/>
            <person name="Sanders M.J."/>
            <person name="van Tonder A."/>
            <person name="Ginger M.L."/>
            <person name="Field M.C."/>
            <person name="Barry J.D."/>
            <person name="Hertz-Fowler C."/>
            <person name="Berriman M."/>
        </authorList>
    </citation>
    <scope>NUCLEOTIDE SEQUENCE</scope>
    <source>
        <strain evidence="2">Y486</strain>
    </source>
</reference>
<sequence length="336" mass="36241">MRRICVRSLAATVCIVRPLFTATAGQQLQTAGQFVVSEEDSRIFAQLSEALFTDESRKLSIELPASDLMEEDTGEVLPSAKYTDATALTTPHNLDSGKNVAVSGNTPAGDVSQPISAANTTPLARAVQELSHCAPEHYSTTLSTALSALMASEPSLSNRAASELLVTGADLRAILPDGAMRHLEIRNKCLTRCDFSTVSLLSVSAACVDFSRSLFYAAAFHNCVFVDCCFDGCVLKELRCLGNVRFERCSFCFAAIALRGIHKSSHTLCAQPRAAGNRTTRRWDGGTVVFDRCDFDLSDFDGSEYIPACSFIDCTNTHLAAKFPPRTGASSRSHCD</sequence>
<name>G0TXS5_TRYVY</name>
<protein>
    <submittedName>
        <fullName evidence="2">Uncharacterized protein</fullName>
    </submittedName>
</protein>
<dbReference type="Gene3D" id="2.160.20.80">
    <property type="entry name" value="E3 ubiquitin-protein ligase SopA"/>
    <property type="match status" value="1"/>
</dbReference>
<feature type="chain" id="PRO_5003409781" evidence="1">
    <location>
        <begin position="26"/>
        <end position="336"/>
    </location>
</feature>
<keyword evidence="1" id="KW-0732">Signal</keyword>
<organism evidence="2">
    <name type="scientific">Trypanosoma vivax (strain Y486)</name>
    <dbReference type="NCBI Taxonomy" id="1055687"/>
    <lineage>
        <taxon>Eukaryota</taxon>
        <taxon>Discoba</taxon>
        <taxon>Euglenozoa</taxon>
        <taxon>Kinetoplastea</taxon>
        <taxon>Metakinetoplastina</taxon>
        <taxon>Trypanosomatida</taxon>
        <taxon>Trypanosomatidae</taxon>
        <taxon>Trypanosoma</taxon>
        <taxon>Duttonella</taxon>
    </lineage>
</organism>
<dbReference type="EMBL" id="HE573023">
    <property type="protein sequence ID" value="CCC48767.1"/>
    <property type="molecule type" value="Genomic_DNA"/>
</dbReference>